<evidence type="ECO:0000313" key="5">
    <source>
        <dbReference type="EMBL" id="MDQ0935587.1"/>
    </source>
</evidence>
<comment type="caution">
    <text evidence="5">The sequence shown here is derived from an EMBL/GenBank/DDBJ whole genome shotgun (WGS) entry which is preliminary data.</text>
</comment>
<dbReference type="PANTHER" id="PTHR45024">
    <property type="entry name" value="DEHYDROGENASES, SHORT CHAIN"/>
    <property type="match status" value="1"/>
</dbReference>
<evidence type="ECO:0000256" key="2">
    <source>
        <dbReference type="ARBA" id="ARBA00023002"/>
    </source>
</evidence>
<proteinExistence type="inferred from homology"/>
<reference evidence="5 6" key="1">
    <citation type="submission" date="2023-07" db="EMBL/GenBank/DDBJ databases">
        <title>Comparative genomics of wheat-associated soil bacteria to identify genetic determinants of phenazine resistance.</title>
        <authorList>
            <person name="Mouncey N."/>
        </authorList>
    </citation>
    <scope>NUCLEOTIDE SEQUENCE [LARGE SCALE GENOMIC DNA]</scope>
    <source>
        <strain evidence="5 6">W2I16</strain>
    </source>
</reference>
<evidence type="ECO:0000313" key="6">
    <source>
        <dbReference type="Proteomes" id="UP001223072"/>
    </source>
</evidence>
<gene>
    <name evidence="5" type="ORF">QFZ49_005559</name>
</gene>
<protein>
    <submittedName>
        <fullName evidence="5">NAD(P)-dependent dehydrogenase (Short-subunit alcohol dehydrogenase family)</fullName>
    </submittedName>
</protein>
<dbReference type="SMART" id="SM00822">
    <property type="entry name" value="PKS_KR"/>
    <property type="match status" value="1"/>
</dbReference>
<keyword evidence="2" id="KW-0560">Oxidoreductase</keyword>
<dbReference type="Proteomes" id="UP001223072">
    <property type="component" value="Unassembled WGS sequence"/>
</dbReference>
<keyword evidence="6" id="KW-1185">Reference proteome</keyword>
<dbReference type="InterPro" id="IPR036291">
    <property type="entry name" value="NAD(P)-bd_dom_sf"/>
</dbReference>
<dbReference type="RefSeq" id="WP_307629123.1">
    <property type="nucleotide sequence ID" value="NZ_JAUSZS010000007.1"/>
</dbReference>
<dbReference type="Gene3D" id="3.40.50.720">
    <property type="entry name" value="NAD(P)-binding Rossmann-like Domain"/>
    <property type="match status" value="1"/>
</dbReference>
<name>A0ABU0RUB8_9ACTN</name>
<dbReference type="InterPro" id="IPR051687">
    <property type="entry name" value="Peroxisomal_Beta-Oxidation"/>
</dbReference>
<dbReference type="Pfam" id="PF00106">
    <property type="entry name" value="adh_short"/>
    <property type="match status" value="1"/>
</dbReference>
<dbReference type="PROSITE" id="PS00061">
    <property type="entry name" value="ADH_SHORT"/>
    <property type="match status" value="1"/>
</dbReference>
<sequence length="293" mass="30201">MSGICHNRTVIVTGAGQGLGREHALALAAEGAQVVVNDLGEAAKAVAEEISAAGGIAVADLGDVSDWGYAERLIGRAVAEFGALHALVNNAGINRDRMLVSMTEADWDLVLKVDLKGHAAPLRHAAAYWRELSKQGRPVDARIVNTTSGAGLLGSVGQGNYGAAKAGIAALTVIAAAELARYGVTVNAIAPSARTPMTEAVEAFAEQMRAPESGFDAPHPANVSPLVVWLASAESGDVSGRVFEAEGGVIGVADGWQHGPRRIRDRRWTPAEIGPAVRGLLTEAPSPAPVYGA</sequence>
<dbReference type="EMBL" id="JAUSZS010000007">
    <property type="protein sequence ID" value="MDQ0935587.1"/>
    <property type="molecule type" value="Genomic_DNA"/>
</dbReference>
<dbReference type="InterPro" id="IPR057326">
    <property type="entry name" value="KR_dom"/>
</dbReference>
<comment type="similarity">
    <text evidence="1 3">Belongs to the short-chain dehydrogenases/reductases (SDR) family.</text>
</comment>
<accession>A0ABU0RUB8</accession>
<dbReference type="PANTHER" id="PTHR45024:SF2">
    <property type="entry name" value="SCP2 DOMAIN-CONTAINING PROTEIN"/>
    <property type="match status" value="1"/>
</dbReference>
<evidence type="ECO:0000259" key="4">
    <source>
        <dbReference type="SMART" id="SM00822"/>
    </source>
</evidence>
<evidence type="ECO:0000256" key="1">
    <source>
        <dbReference type="ARBA" id="ARBA00006484"/>
    </source>
</evidence>
<organism evidence="5 6">
    <name type="scientific">Streptomyces turgidiscabies</name>
    <dbReference type="NCBI Taxonomy" id="85558"/>
    <lineage>
        <taxon>Bacteria</taxon>
        <taxon>Bacillati</taxon>
        <taxon>Actinomycetota</taxon>
        <taxon>Actinomycetes</taxon>
        <taxon>Kitasatosporales</taxon>
        <taxon>Streptomycetaceae</taxon>
        <taxon>Streptomyces</taxon>
    </lineage>
</organism>
<dbReference type="InterPro" id="IPR020904">
    <property type="entry name" value="Sc_DH/Rdtase_CS"/>
</dbReference>
<dbReference type="NCBIfam" id="NF005861">
    <property type="entry name" value="PRK07791.1"/>
    <property type="match status" value="1"/>
</dbReference>
<evidence type="ECO:0000256" key="3">
    <source>
        <dbReference type="RuleBase" id="RU000363"/>
    </source>
</evidence>
<dbReference type="PRINTS" id="PR00080">
    <property type="entry name" value="SDRFAMILY"/>
</dbReference>
<dbReference type="InterPro" id="IPR002347">
    <property type="entry name" value="SDR_fam"/>
</dbReference>
<dbReference type="SUPFAM" id="SSF51735">
    <property type="entry name" value="NAD(P)-binding Rossmann-fold domains"/>
    <property type="match status" value="1"/>
</dbReference>
<feature type="domain" description="Ketoreductase" evidence="4">
    <location>
        <begin position="8"/>
        <end position="192"/>
    </location>
</feature>
<dbReference type="PRINTS" id="PR00081">
    <property type="entry name" value="GDHRDH"/>
</dbReference>